<dbReference type="AlphaFoldDB" id="A0A1X7U0P5"/>
<gene>
    <name evidence="1" type="primary">109585205</name>
</gene>
<protein>
    <submittedName>
        <fullName evidence="1">Uncharacterized protein</fullName>
    </submittedName>
</protein>
<dbReference type="InParanoid" id="A0A1X7U0P5"/>
<dbReference type="EnsemblMetazoa" id="Aqu2.1.21048_001">
    <property type="protein sequence ID" value="Aqu2.1.21048_001"/>
    <property type="gene ID" value="Aqu2.1.21048"/>
</dbReference>
<keyword evidence="2" id="KW-1185">Reference proteome</keyword>
<dbReference type="Proteomes" id="UP000007879">
    <property type="component" value="Unassembled WGS sequence"/>
</dbReference>
<dbReference type="EnsemblMetazoa" id="XM_020001193.1">
    <property type="protein sequence ID" value="XP_019856752.1"/>
    <property type="gene ID" value="LOC109585205"/>
</dbReference>
<reference evidence="2" key="1">
    <citation type="journal article" date="2010" name="Nature">
        <title>The Amphimedon queenslandica genome and the evolution of animal complexity.</title>
        <authorList>
            <person name="Srivastava M."/>
            <person name="Simakov O."/>
            <person name="Chapman J."/>
            <person name="Fahey B."/>
            <person name="Gauthier M.E."/>
            <person name="Mitros T."/>
            <person name="Richards G.S."/>
            <person name="Conaco C."/>
            <person name="Dacre M."/>
            <person name="Hellsten U."/>
            <person name="Larroux C."/>
            <person name="Putnam N.H."/>
            <person name="Stanke M."/>
            <person name="Adamska M."/>
            <person name="Darling A."/>
            <person name="Degnan S.M."/>
            <person name="Oakley T.H."/>
            <person name="Plachetzki D.C."/>
            <person name="Zhai Y."/>
            <person name="Adamski M."/>
            <person name="Calcino A."/>
            <person name="Cummins S.F."/>
            <person name="Goodstein D.M."/>
            <person name="Harris C."/>
            <person name="Jackson D.J."/>
            <person name="Leys S.P."/>
            <person name="Shu S."/>
            <person name="Woodcroft B.J."/>
            <person name="Vervoort M."/>
            <person name="Kosik K.S."/>
            <person name="Manning G."/>
            <person name="Degnan B.M."/>
            <person name="Rokhsar D.S."/>
        </authorList>
    </citation>
    <scope>NUCLEOTIDE SEQUENCE [LARGE SCALE GENOMIC DNA]</scope>
</reference>
<sequence length="521" mass="58479">MSELSLCVCGGREEVKMARILPITLLLLFLAISVESVIDCQKLDFSDPILPIPGSDLPYCSLEDTAQCCTESHLLRMKANITEDLITGMQEDLHATTSLWMDAYSFSKATIDEFLSIFIDIFPFPHHLSPVASFYLNNTAKVKLFQQLHPNYAIDLMFDFESYITNMTATLIEIFTQSIPYEASQKQCLQDLIHNHVDTDSIQKTGEGFRILQLIFQSLRKIEMLLNRFDVLNTTAYYPSEQCLESIITQYCAQCVRLIPPLCESTCVQVYSACQSPLHESLLPQFEALWNISRQLVFLTQSLMNNTVLCHTVEILSPNTLFNLSSQSQQRCGINLLELLNGMRRKRSVDAIPIPNSLKSAVESMGSVRGVFNYVSIPTFCQLQTSANNCWNGSHTVNSDSILFSSYDIKEQANNSAYNYNIYNFYQQAALLQAPILLFVTDEDFIKTLPSNISIPTINLPTAPPPTTPSPTSTSYSVTTTKYTTLPTIIITYPSAATSCSHSHTLLLLLAFLILLIFPFV</sequence>
<reference evidence="1" key="2">
    <citation type="submission" date="2017-05" db="UniProtKB">
        <authorList>
            <consortium name="EnsemblMetazoa"/>
        </authorList>
    </citation>
    <scope>IDENTIFICATION</scope>
</reference>
<evidence type="ECO:0000313" key="2">
    <source>
        <dbReference type="Proteomes" id="UP000007879"/>
    </source>
</evidence>
<organism evidence="1">
    <name type="scientific">Amphimedon queenslandica</name>
    <name type="common">Sponge</name>
    <dbReference type="NCBI Taxonomy" id="400682"/>
    <lineage>
        <taxon>Eukaryota</taxon>
        <taxon>Metazoa</taxon>
        <taxon>Porifera</taxon>
        <taxon>Demospongiae</taxon>
        <taxon>Heteroscleromorpha</taxon>
        <taxon>Haplosclerida</taxon>
        <taxon>Niphatidae</taxon>
        <taxon>Amphimedon</taxon>
    </lineage>
</organism>
<accession>A0A1X7U0P5</accession>
<name>A0A1X7U0P5_AMPQE</name>
<dbReference type="KEGG" id="aqu:109585205"/>
<evidence type="ECO:0000313" key="1">
    <source>
        <dbReference type="EnsemblMetazoa" id="Aqu2.1.21048_001"/>
    </source>
</evidence>
<proteinExistence type="predicted"/>